<dbReference type="AlphaFoldDB" id="A0AAV6VUD1"/>
<dbReference type="Proteomes" id="UP000827092">
    <property type="component" value="Unassembled WGS sequence"/>
</dbReference>
<protein>
    <submittedName>
        <fullName evidence="2">Uncharacterized protein</fullName>
    </submittedName>
</protein>
<evidence type="ECO:0000313" key="2">
    <source>
        <dbReference type="EMBL" id="KAG8200547.1"/>
    </source>
</evidence>
<name>A0AAV6VUD1_9ARAC</name>
<dbReference type="EMBL" id="JAFNEN010000015">
    <property type="protein sequence ID" value="KAG8200547.1"/>
    <property type="molecule type" value="Genomic_DNA"/>
</dbReference>
<keyword evidence="3" id="KW-1185">Reference proteome</keyword>
<evidence type="ECO:0000313" key="3">
    <source>
        <dbReference type="Proteomes" id="UP000827092"/>
    </source>
</evidence>
<evidence type="ECO:0000256" key="1">
    <source>
        <dbReference type="SAM" id="MobiDB-lite"/>
    </source>
</evidence>
<comment type="caution">
    <text evidence="2">The sequence shown here is derived from an EMBL/GenBank/DDBJ whole genome shotgun (WGS) entry which is preliminary data.</text>
</comment>
<gene>
    <name evidence="2" type="ORF">JTE90_000620</name>
</gene>
<reference evidence="2 3" key="1">
    <citation type="journal article" date="2022" name="Nat. Ecol. Evol.">
        <title>A masculinizing supergene underlies an exaggerated male reproductive morph in a spider.</title>
        <authorList>
            <person name="Hendrickx F."/>
            <person name="De Corte Z."/>
            <person name="Sonet G."/>
            <person name="Van Belleghem S.M."/>
            <person name="Kostlbacher S."/>
            <person name="Vangestel C."/>
        </authorList>
    </citation>
    <scope>NUCLEOTIDE SEQUENCE [LARGE SCALE GENOMIC DNA]</scope>
    <source>
        <strain evidence="2">W744_W776</strain>
    </source>
</reference>
<sequence>MKFRRRGSKGDSWRKDAPSVPRPEPSEHSPIRATLRPEPSGTTSQLRGKWNRPILKPGPPLLQNKSPALVTHALQRVIAVLLSFVPLDGSPESKLIFF</sequence>
<accession>A0AAV6VUD1</accession>
<organism evidence="2 3">
    <name type="scientific">Oedothorax gibbosus</name>
    <dbReference type="NCBI Taxonomy" id="931172"/>
    <lineage>
        <taxon>Eukaryota</taxon>
        <taxon>Metazoa</taxon>
        <taxon>Ecdysozoa</taxon>
        <taxon>Arthropoda</taxon>
        <taxon>Chelicerata</taxon>
        <taxon>Arachnida</taxon>
        <taxon>Araneae</taxon>
        <taxon>Araneomorphae</taxon>
        <taxon>Entelegynae</taxon>
        <taxon>Araneoidea</taxon>
        <taxon>Linyphiidae</taxon>
        <taxon>Erigoninae</taxon>
        <taxon>Oedothorax</taxon>
    </lineage>
</organism>
<proteinExistence type="predicted"/>
<feature type="compositionally biased region" description="Basic and acidic residues" evidence="1">
    <location>
        <begin position="8"/>
        <end position="17"/>
    </location>
</feature>
<feature type="region of interest" description="Disordered" evidence="1">
    <location>
        <begin position="1"/>
        <end position="61"/>
    </location>
</feature>